<dbReference type="GO" id="GO:0045892">
    <property type="term" value="P:negative regulation of DNA-templated transcription"/>
    <property type="evidence" value="ECO:0007669"/>
    <property type="project" value="TreeGrafter"/>
</dbReference>
<organism evidence="6 7">
    <name type="scientific">Gilliamella intestini</name>
    <dbReference type="NCBI Taxonomy" id="1798183"/>
    <lineage>
        <taxon>Bacteria</taxon>
        <taxon>Pseudomonadati</taxon>
        <taxon>Pseudomonadota</taxon>
        <taxon>Gammaproteobacteria</taxon>
        <taxon>Orbales</taxon>
        <taxon>Orbaceae</taxon>
        <taxon>Gilliamella</taxon>
    </lineage>
</organism>
<dbReference type="Pfam" id="PF01614">
    <property type="entry name" value="IclR_C"/>
    <property type="match status" value="1"/>
</dbReference>
<dbReference type="STRING" id="1798183.GA0061080_100721"/>
<dbReference type="Gene3D" id="1.10.10.10">
    <property type="entry name" value="Winged helix-like DNA-binding domain superfamily/Winged helix DNA-binding domain"/>
    <property type="match status" value="1"/>
</dbReference>
<dbReference type="SUPFAM" id="SSF46785">
    <property type="entry name" value="Winged helix' DNA-binding domain"/>
    <property type="match status" value="1"/>
</dbReference>
<evidence type="ECO:0000256" key="3">
    <source>
        <dbReference type="ARBA" id="ARBA00023163"/>
    </source>
</evidence>
<sequence>MTTGITTQAPAIDKATRIFHFIAKHDGATYTQIYQGLSLPQSSTSALLASLVTNGLLRQNDGKYFLGLVFYEFGNKAIEQFNIKDLAAEPLSFLRDKTQLACHLGVLDGNSAIYLAKVESPSAIQVKSWLGRKLSLHSSALGKALLAWETEQRVDELFPNENLVIKTQNTITTKTAYKKELKKIREQGWAFDNSEDFDEVTCLAAPVYDKNGKVIAAISTSGVRFQMPNERINEFVQYLLAATKMLSDKIKS</sequence>
<dbReference type="Proteomes" id="UP000199698">
    <property type="component" value="Unassembled WGS sequence"/>
</dbReference>
<dbReference type="PANTHER" id="PTHR30136:SF38">
    <property type="entry name" value="TRANSCRIPTIONAL REGULATOR"/>
    <property type="match status" value="1"/>
</dbReference>
<feature type="domain" description="IclR-ED" evidence="5">
    <location>
        <begin position="69"/>
        <end position="252"/>
    </location>
</feature>
<reference evidence="7" key="1">
    <citation type="submission" date="2016-08" db="EMBL/GenBank/DDBJ databases">
        <authorList>
            <person name="Varghese N."/>
            <person name="Submissions Spin"/>
        </authorList>
    </citation>
    <scope>NUCLEOTIDE SEQUENCE [LARGE SCALE GENOMIC DNA]</scope>
    <source>
        <strain evidence="7">R-53144</strain>
    </source>
</reference>
<dbReference type="Pfam" id="PF09339">
    <property type="entry name" value="HTH_IclR"/>
    <property type="match status" value="1"/>
</dbReference>
<dbReference type="InterPro" id="IPR050707">
    <property type="entry name" value="HTH_MetabolicPath_Reg"/>
</dbReference>
<name>A0A1C3ZXH6_9GAMM</name>
<evidence type="ECO:0000256" key="2">
    <source>
        <dbReference type="ARBA" id="ARBA00023125"/>
    </source>
</evidence>
<dbReference type="InterPro" id="IPR029016">
    <property type="entry name" value="GAF-like_dom_sf"/>
</dbReference>
<proteinExistence type="predicted"/>
<dbReference type="RefSeq" id="WP_209435713.1">
    <property type="nucleotide sequence ID" value="NZ_FMBA01000007.1"/>
</dbReference>
<dbReference type="PROSITE" id="PS51077">
    <property type="entry name" value="HTH_ICLR"/>
    <property type="match status" value="1"/>
</dbReference>
<dbReference type="PROSITE" id="PS51078">
    <property type="entry name" value="ICLR_ED"/>
    <property type="match status" value="1"/>
</dbReference>
<dbReference type="PANTHER" id="PTHR30136">
    <property type="entry name" value="HELIX-TURN-HELIX TRANSCRIPTIONAL REGULATOR, ICLR FAMILY"/>
    <property type="match status" value="1"/>
</dbReference>
<accession>A0A1C3ZXH6</accession>
<keyword evidence="7" id="KW-1185">Reference proteome</keyword>
<dbReference type="GO" id="GO:0003700">
    <property type="term" value="F:DNA-binding transcription factor activity"/>
    <property type="evidence" value="ECO:0007669"/>
    <property type="project" value="TreeGrafter"/>
</dbReference>
<dbReference type="InterPro" id="IPR036390">
    <property type="entry name" value="WH_DNA-bd_sf"/>
</dbReference>
<keyword evidence="3" id="KW-0804">Transcription</keyword>
<evidence type="ECO:0000259" key="4">
    <source>
        <dbReference type="PROSITE" id="PS51077"/>
    </source>
</evidence>
<keyword evidence="1" id="KW-0805">Transcription regulation</keyword>
<dbReference type="InterPro" id="IPR005471">
    <property type="entry name" value="Tscrpt_reg_IclR_N"/>
</dbReference>
<evidence type="ECO:0000259" key="5">
    <source>
        <dbReference type="PROSITE" id="PS51078"/>
    </source>
</evidence>
<feature type="domain" description="HTH iclR-type" evidence="4">
    <location>
        <begin position="9"/>
        <end position="68"/>
    </location>
</feature>
<dbReference type="AlphaFoldDB" id="A0A1C3ZXH6"/>
<keyword evidence="2" id="KW-0238">DNA-binding</keyword>
<dbReference type="SMART" id="SM00346">
    <property type="entry name" value="HTH_ICLR"/>
    <property type="match status" value="1"/>
</dbReference>
<dbReference type="SUPFAM" id="SSF55781">
    <property type="entry name" value="GAF domain-like"/>
    <property type="match status" value="1"/>
</dbReference>
<protein>
    <submittedName>
        <fullName evidence="6">Transcriptional regulator, IclR family</fullName>
    </submittedName>
</protein>
<evidence type="ECO:0000256" key="1">
    <source>
        <dbReference type="ARBA" id="ARBA00023015"/>
    </source>
</evidence>
<gene>
    <name evidence="6" type="ORF">GA0061080_100721</name>
</gene>
<dbReference type="GO" id="GO:0003677">
    <property type="term" value="F:DNA binding"/>
    <property type="evidence" value="ECO:0007669"/>
    <property type="project" value="UniProtKB-KW"/>
</dbReference>
<dbReference type="InterPro" id="IPR014757">
    <property type="entry name" value="Tscrpt_reg_IclR_C"/>
</dbReference>
<evidence type="ECO:0000313" key="6">
    <source>
        <dbReference type="EMBL" id="SCB87053.1"/>
    </source>
</evidence>
<dbReference type="EMBL" id="FMBA01000007">
    <property type="protein sequence ID" value="SCB87053.1"/>
    <property type="molecule type" value="Genomic_DNA"/>
</dbReference>
<dbReference type="InterPro" id="IPR036388">
    <property type="entry name" value="WH-like_DNA-bd_sf"/>
</dbReference>
<dbReference type="Gene3D" id="3.30.450.40">
    <property type="match status" value="1"/>
</dbReference>
<evidence type="ECO:0000313" key="7">
    <source>
        <dbReference type="Proteomes" id="UP000199698"/>
    </source>
</evidence>